<evidence type="ECO:0000313" key="1">
    <source>
        <dbReference type="EMBL" id="KAG7439448.1"/>
    </source>
</evidence>
<gene>
    <name evidence="1" type="ORF">BT62DRAFT_1013933</name>
</gene>
<dbReference type="Proteomes" id="UP000812287">
    <property type="component" value="Unassembled WGS sequence"/>
</dbReference>
<sequence length="88" mass="9809">MRWLGPLGLTLSYLSWSDLNDNARLPRRMFSSVIDLCNNSFLSGSPKLETLIHENLEMEDASSIHDVSVSSETAVSCMGAPVRVIRRN</sequence>
<dbReference type="EMBL" id="MU250594">
    <property type="protein sequence ID" value="KAG7439448.1"/>
    <property type="molecule type" value="Genomic_DNA"/>
</dbReference>
<keyword evidence="2" id="KW-1185">Reference proteome</keyword>
<dbReference type="GeneID" id="66100419"/>
<dbReference type="RefSeq" id="XP_043032948.1">
    <property type="nucleotide sequence ID" value="XM_043178132.1"/>
</dbReference>
<dbReference type="AlphaFoldDB" id="A0A9P7VF71"/>
<organism evidence="1 2">
    <name type="scientific">Guyanagaster necrorhizus</name>
    <dbReference type="NCBI Taxonomy" id="856835"/>
    <lineage>
        <taxon>Eukaryota</taxon>
        <taxon>Fungi</taxon>
        <taxon>Dikarya</taxon>
        <taxon>Basidiomycota</taxon>
        <taxon>Agaricomycotina</taxon>
        <taxon>Agaricomycetes</taxon>
        <taxon>Agaricomycetidae</taxon>
        <taxon>Agaricales</taxon>
        <taxon>Marasmiineae</taxon>
        <taxon>Physalacriaceae</taxon>
        <taxon>Guyanagaster</taxon>
    </lineage>
</organism>
<dbReference type="OrthoDB" id="2951585at2759"/>
<name>A0A9P7VF71_9AGAR</name>
<reference evidence="1" key="1">
    <citation type="submission" date="2020-11" db="EMBL/GenBank/DDBJ databases">
        <title>Adaptations for nitrogen fixation in a non-lichenized fungal sporocarp promotes dispersal by wood-feeding termites.</title>
        <authorList>
            <consortium name="DOE Joint Genome Institute"/>
            <person name="Koch R.A."/>
            <person name="Yoon G."/>
            <person name="Arayal U."/>
            <person name="Lail K."/>
            <person name="Amirebrahimi M."/>
            <person name="Labutti K."/>
            <person name="Lipzen A."/>
            <person name="Riley R."/>
            <person name="Barry K."/>
            <person name="Henrissat B."/>
            <person name="Grigoriev I.V."/>
            <person name="Herr J.R."/>
            <person name="Aime M.C."/>
        </authorList>
    </citation>
    <scope>NUCLEOTIDE SEQUENCE</scope>
    <source>
        <strain evidence="1">MCA 3950</strain>
    </source>
</reference>
<evidence type="ECO:0000313" key="2">
    <source>
        <dbReference type="Proteomes" id="UP000812287"/>
    </source>
</evidence>
<comment type="caution">
    <text evidence="1">The sequence shown here is derived from an EMBL/GenBank/DDBJ whole genome shotgun (WGS) entry which is preliminary data.</text>
</comment>
<protein>
    <submittedName>
        <fullName evidence="1">Uncharacterized protein</fullName>
    </submittedName>
</protein>
<proteinExistence type="predicted"/>
<accession>A0A9P7VF71</accession>